<evidence type="ECO:0000313" key="4">
    <source>
        <dbReference type="Proteomes" id="UP000586976"/>
    </source>
</evidence>
<feature type="region of interest" description="Disordered" evidence="1">
    <location>
        <begin position="55"/>
        <end position="110"/>
    </location>
</feature>
<name>A0A7W2HFB2_9ACTN</name>
<evidence type="ECO:0000256" key="1">
    <source>
        <dbReference type="SAM" id="MobiDB-lite"/>
    </source>
</evidence>
<evidence type="ECO:0000313" key="3">
    <source>
        <dbReference type="EMBL" id="MBA4861720.1"/>
    </source>
</evidence>
<organism evidence="3 4">
    <name type="scientific">Streptomyces himalayensis subsp. aureolus</name>
    <dbReference type="NCBI Taxonomy" id="2758039"/>
    <lineage>
        <taxon>Bacteria</taxon>
        <taxon>Bacillati</taxon>
        <taxon>Actinomycetota</taxon>
        <taxon>Actinomycetes</taxon>
        <taxon>Kitasatosporales</taxon>
        <taxon>Streptomycetaceae</taxon>
        <taxon>Streptomyces</taxon>
        <taxon>Streptomyces himalayensis</taxon>
    </lineage>
</organism>
<feature type="compositionally biased region" description="Basic and acidic residues" evidence="1">
    <location>
        <begin position="57"/>
        <end position="75"/>
    </location>
</feature>
<gene>
    <name evidence="3" type="ORF">H1V43_10045</name>
</gene>
<sequence>MARVQTGCPDCKRCTNSAMGEGARKAGRLTAGLMTGGLSEVGMAFTRNCRGCGHAMSLHDRPDNNALKRDPDHRGTPVVSGHAAPYPAAPAPAAPAWGAPAPAPAPAAQSSQEIMDLLRQLGELRDAGIVTPEEFEAKKADLLRRL</sequence>
<comment type="caution">
    <text evidence="3">The sequence shown here is derived from an EMBL/GenBank/DDBJ whole genome shotgun (WGS) entry which is preliminary data.</text>
</comment>
<dbReference type="Proteomes" id="UP000586976">
    <property type="component" value="Unassembled WGS sequence"/>
</dbReference>
<protein>
    <submittedName>
        <fullName evidence="3">SHOCT domain-containing protein</fullName>
    </submittedName>
</protein>
<dbReference type="AlphaFoldDB" id="A0A7W2HFB2"/>
<dbReference type="Pfam" id="PF09851">
    <property type="entry name" value="SHOCT"/>
    <property type="match status" value="1"/>
</dbReference>
<dbReference type="EMBL" id="JACEQY010000008">
    <property type="protein sequence ID" value="MBA4861720.1"/>
    <property type="molecule type" value="Genomic_DNA"/>
</dbReference>
<accession>A0A7W2HFB2</accession>
<keyword evidence="4" id="KW-1185">Reference proteome</keyword>
<dbReference type="InterPro" id="IPR018649">
    <property type="entry name" value="SHOCT"/>
</dbReference>
<reference evidence="3 4" key="1">
    <citation type="submission" date="2020-07" db="EMBL/GenBank/DDBJ databases">
        <title>Streptomyces isolated from Indian soil.</title>
        <authorList>
            <person name="Mandal S."/>
            <person name="Maiti P.K."/>
        </authorList>
    </citation>
    <scope>NUCLEOTIDE SEQUENCE [LARGE SCALE GENOMIC DNA]</scope>
    <source>
        <strain evidence="3 4">PSKA54</strain>
    </source>
</reference>
<feature type="domain" description="SHOCT" evidence="2">
    <location>
        <begin position="118"/>
        <end position="143"/>
    </location>
</feature>
<evidence type="ECO:0000259" key="2">
    <source>
        <dbReference type="Pfam" id="PF09851"/>
    </source>
</evidence>
<proteinExistence type="predicted"/>